<dbReference type="Pfam" id="PF14365">
    <property type="entry name" value="Neprosin_AP"/>
    <property type="match status" value="1"/>
</dbReference>
<gene>
    <name evidence="3" type="ORF">CARUB_v10021672mg</name>
</gene>
<dbReference type="InterPro" id="IPR004314">
    <property type="entry name" value="Neprosin"/>
</dbReference>
<reference evidence="4" key="1">
    <citation type="journal article" date="2013" name="Nat. Genet.">
        <title>The Capsella rubella genome and the genomic consequences of rapid mating system evolution.</title>
        <authorList>
            <person name="Slotte T."/>
            <person name="Hazzouri K.M."/>
            <person name="Agren J.A."/>
            <person name="Koenig D."/>
            <person name="Maumus F."/>
            <person name="Guo Y.L."/>
            <person name="Steige K."/>
            <person name="Platts A.E."/>
            <person name="Escobar J.S."/>
            <person name="Newman L.K."/>
            <person name="Wang W."/>
            <person name="Mandakova T."/>
            <person name="Vello E."/>
            <person name="Smith L.M."/>
            <person name="Henz S.R."/>
            <person name="Steffen J."/>
            <person name="Takuno S."/>
            <person name="Brandvain Y."/>
            <person name="Coop G."/>
            <person name="Andolfatto P."/>
            <person name="Hu T.T."/>
            <person name="Blanchette M."/>
            <person name="Clark R.M."/>
            <person name="Quesneville H."/>
            <person name="Nordborg M."/>
            <person name="Gaut B.S."/>
            <person name="Lysak M.A."/>
            <person name="Jenkins J."/>
            <person name="Grimwood J."/>
            <person name="Chapman J."/>
            <person name="Prochnik S."/>
            <person name="Shu S."/>
            <person name="Rokhsar D."/>
            <person name="Schmutz J."/>
            <person name="Weigel D."/>
            <person name="Wright S.I."/>
        </authorList>
    </citation>
    <scope>NUCLEOTIDE SEQUENCE [LARGE SCALE GENOMIC DNA]</scope>
    <source>
        <strain evidence="4">cv. Monte Gargano</strain>
    </source>
</reference>
<feature type="non-terminal residue" evidence="3">
    <location>
        <position position="359"/>
    </location>
</feature>
<name>R0I7U6_9BRAS</name>
<dbReference type="KEGG" id="crb:17896113"/>
<evidence type="ECO:0000256" key="1">
    <source>
        <dbReference type="SAM" id="SignalP"/>
    </source>
</evidence>
<proteinExistence type="predicted"/>
<dbReference type="Gene3D" id="3.90.1320.10">
    <property type="entry name" value="Outer-capsid protein sigma 3, large lobe"/>
    <property type="match status" value="1"/>
</dbReference>
<feature type="domain" description="Neprosin PEP catalytic" evidence="2">
    <location>
        <begin position="111"/>
        <end position="359"/>
    </location>
</feature>
<dbReference type="OrthoDB" id="1089554at2759"/>
<sequence>MSYLFICRALFLCLLTLTLVVGTSTATTTINSPDGDIIDCLEILAQQSFNHPLLKDHNLQEIPRELPNTAQNEDGVSGWQIWNSHNRLKCPEGTIPIRRFVSRVNGTTNFEDIAQGHEYAIAELNIKPKIYGTKVTMSVEHPKVAQVDEFSLGQLWLVSGSFENGDINTIETGWQVYPWLFLDHQPRFFIYWTNDAYTRGSCYNMRCPGFIQISGNVLLEGAIHRDTEFITIQIWKDPKLGHWWLSIGPNSVTILIPVGYWPSEIFTNSLADHAENVQWGGEIVNENISGLHTTTQMGSGYLPSSNRAAYMRDLEIMVNTSHFQPITDLTTIETNSDYYKIKTTSDTSFTYGGPEHAGA</sequence>
<keyword evidence="4" id="KW-1185">Reference proteome</keyword>
<accession>R0I7U6</accession>
<dbReference type="eggNOG" id="ENOG502QSP9">
    <property type="taxonomic scope" value="Eukaryota"/>
</dbReference>
<feature type="chain" id="PRO_5004342203" description="Neprosin PEP catalytic domain-containing protein" evidence="1">
    <location>
        <begin position="23"/>
        <end position="359"/>
    </location>
</feature>
<dbReference type="EMBL" id="KB870806">
    <property type="protein sequence ID" value="EOA34170.1"/>
    <property type="molecule type" value="Genomic_DNA"/>
</dbReference>
<dbReference type="PANTHER" id="PTHR31589">
    <property type="entry name" value="PROTEIN, PUTATIVE (DUF239)-RELATED-RELATED"/>
    <property type="match status" value="1"/>
</dbReference>
<dbReference type="STRING" id="81985.R0I7U6"/>
<evidence type="ECO:0000313" key="3">
    <source>
        <dbReference type="EMBL" id="EOA34170.1"/>
    </source>
</evidence>
<protein>
    <recommendedName>
        <fullName evidence="2">Neprosin PEP catalytic domain-containing protein</fullName>
    </recommendedName>
</protein>
<evidence type="ECO:0000259" key="2">
    <source>
        <dbReference type="PROSITE" id="PS52045"/>
    </source>
</evidence>
<evidence type="ECO:0000313" key="4">
    <source>
        <dbReference type="Proteomes" id="UP000029121"/>
    </source>
</evidence>
<organism evidence="3 4">
    <name type="scientific">Capsella rubella</name>
    <dbReference type="NCBI Taxonomy" id="81985"/>
    <lineage>
        <taxon>Eukaryota</taxon>
        <taxon>Viridiplantae</taxon>
        <taxon>Streptophyta</taxon>
        <taxon>Embryophyta</taxon>
        <taxon>Tracheophyta</taxon>
        <taxon>Spermatophyta</taxon>
        <taxon>Magnoliopsida</taxon>
        <taxon>eudicotyledons</taxon>
        <taxon>Gunneridae</taxon>
        <taxon>Pentapetalae</taxon>
        <taxon>rosids</taxon>
        <taxon>malvids</taxon>
        <taxon>Brassicales</taxon>
        <taxon>Brassicaceae</taxon>
        <taxon>Camelineae</taxon>
        <taxon>Capsella</taxon>
    </lineage>
</organism>
<dbReference type="PANTHER" id="PTHR31589:SF110">
    <property type="entry name" value="PROTEIN, PUTATIVE (DUF239)-RELATED"/>
    <property type="match status" value="1"/>
</dbReference>
<dbReference type="InterPro" id="IPR025521">
    <property type="entry name" value="Neprosin_propep"/>
</dbReference>
<dbReference type="Proteomes" id="UP000029121">
    <property type="component" value="Unassembled WGS sequence"/>
</dbReference>
<dbReference type="AlphaFoldDB" id="R0I7U6"/>
<feature type="signal peptide" evidence="1">
    <location>
        <begin position="1"/>
        <end position="22"/>
    </location>
</feature>
<dbReference type="Pfam" id="PF03080">
    <property type="entry name" value="Neprosin"/>
    <property type="match status" value="1"/>
</dbReference>
<keyword evidence="1" id="KW-0732">Signal</keyword>
<dbReference type="PROSITE" id="PS52045">
    <property type="entry name" value="NEPROSIN_PEP_CD"/>
    <property type="match status" value="1"/>
</dbReference>
<dbReference type="InterPro" id="IPR053168">
    <property type="entry name" value="Glutamic_endopeptidase"/>
</dbReference>